<organism evidence="5 6">
    <name type="scientific">Natranaerovirga hydrolytica</name>
    <dbReference type="NCBI Taxonomy" id="680378"/>
    <lineage>
        <taxon>Bacteria</taxon>
        <taxon>Bacillati</taxon>
        <taxon>Bacillota</taxon>
        <taxon>Clostridia</taxon>
        <taxon>Lachnospirales</taxon>
        <taxon>Natranaerovirgaceae</taxon>
        <taxon>Natranaerovirga</taxon>
    </lineage>
</organism>
<dbReference type="InterPro" id="IPR050679">
    <property type="entry name" value="Bact_HTH_transcr_reg"/>
</dbReference>
<evidence type="ECO:0000313" key="5">
    <source>
        <dbReference type="EMBL" id="TCK99724.1"/>
    </source>
</evidence>
<dbReference type="PANTHER" id="PTHR44846">
    <property type="entry name" value="MANNOSYL-D-GLYCERATE TRANSPORT/METABOLISM SYSTEM REPRESSOR MNGR-RELATED"/>
    <property type="match status" value="1"/>
</dbReference>
<dbReference type="PANTHER" id="PTHR44846:SF1">
    <property type="entry name" value="MANNOSYL-D-GLYCERATE TRANSPORT_METABOLISM SYSTEM REPRESSOR MNGR-RELATED"/>
    <property type="match status" value="1"/>
</dbReference>
<dbReference type="CDD" id="cd07377">
    <property type="entry name" value="WHTH_GntR"/>
    <property type="match status" value="1"/>
</dbReference>
<dbReference type="GO" id="GO:0003677">
    <property type="term" value="F:DNA binding"/>
    <property type="evidence" value="ECO:0007669"/>
    <property type="project" value="UniProtKB-KW"/>
</dbReference>
<name>A0A4R1N9E1_9FIRM</name>
<dbReference type="InterPro" id="IPR036390">
    <property type="entry name" value="WH_DNA-bd_sf"/>
</dbReference>
<keyword evidence="3" id="KW-0804">Transcription</keyword>
<keyword evidence="1" id="KW-0805">Transcription regulation</keyword>
<evidence type="ECO:0000256" key="3">
    <source>
        <dbReference type="ARBA" id="ARBA00023163"/>
    </source>
</evidence>
<dbReference type="Gene3D" id="3.40.1410.10">
    <property type="entry name" value="Chorismate lyase-like"/>
    <property type="match status" value="1"/>
</dbReference>
<feature type="domain" description="HTH gntR-type" evidence="4">
    <location>
        <begin position="3"/>
        <end position="71"/>
    </location>
</feature>
<dbReference type="SMART" id="SM00345">
    <property type="entry name" value="HTH_GNTR"/>
    <property type="match status" value="1"/>
</dbReference>
<evidence type="ECO:0000259" key="4">
    <source>
        <dbReference type="PROSITE" id="PS50949"/>
    </source>
</evidence>
<keyword evidence="2" id="KW-0238">DNA-binding</keyword>
<dbReference type="SMART" id="SM00866">
    <property type="entry name" value="UTRA"/>
    <property type="match status" value="1"/>
</dbReference>
<sequence length="233" mass="27199">MNVPIYIQIKNELKKDIEKGVYQSGEKIPSERELSEQYKISRMTGRQAINELVKEGLVIREKGKGSFVAPPQFLQENIRSFTDTLLEQGYEPSTELLEFNTVYNLKEISRKLDEEPSTYYYKIKRLRFANNLPVALETVYIPKCKCKDLENHNLRGSLYEILKEYGYTIQSISCDIEACLSSKAIMGIFQLKKPTALLKVEGVNYTVDGEKLFYEEAYYKSSMYRYHVDIYKR</sequence>
<comment type="caution">
    <text evidence="5">The sequence shown here is derived from an EMBL/GenBank/DDBJ whole genome shotgun (WGS) entry which is preliminary data.</text>
</comment>
<dbReference type="FunFam" id="1.10.10.10:FF:000079">
    <property type="entry name" value="GntR family transcriptional regulator"/>
    <property type="match status" value="1"/>
</dbReference>
<dbReference type="InterPro" id="IPR000524">
    <property type="entry name" value="Tscrpt_reg_HTH_GntR"/>
</dbReference>
<evidence type="ECO:0000256" key="1">
    <source>
        <dbReference type="ARBA" id="ARBA00023015"/>
    </source>
</evidence>
<dbReference type="GO" id="GO:0045892">
    <property type="term" value="P:negative regulation of DNA-templated transcription"/>
    <property type="evidence" value="ECO:0007669"/>
    <property type="project" value="TreeGrafter"/>
</dbReference>
<accession>A0A4R1N9E1</accession>
<dbReference type="PRINTS" id="PR00035">
    <property type="entry name" value="HTHGNTR"/>
</dbReference>
<dbReference type="EMBL" id="SMGQ01000002">
    <property type="protein sequence ID" value="TCK99724.1"/>
    <property type="molecule type" value="Genomic_DNA"/>
</dbReference>
<evidence type="ECO:0000313" key="6">
    <source>
        <dbReference type="Proteomes" id="UP000294545"/>
    </source>
</evidence>
<reference evidence="5 6" key="1">
    <citation type="submission" date="2019-03" db="EMBL/GenBank/DDBJ databases">
        <title>Genomic Encyclopedia of Type Strains, Phase IV (KMG-IV): sequencing the most valuable type-strain genomes for metagenomic binning, comparative biology and taxonomic classification.</title>
        <authorList>
            <person name="Goeker M."/>
        </authorList>
    </citation>
    <scope>NUCLEOTIDE SEQUENCE [LARGE SCALE GENOMIC DNA]</scope>
    <source>
        <strain evidence="5 6">DSM 24176</strain>
    </source>
</reference>
<dbReference type="InterPro" id="IPR028978">
    <property type="entry name" value="Chorismate_lyase_/UTRA_dom_sf"/>
</dbReference>
<dbReference type="Proteomes" id="UP000294545">
    <property type="component" value="Unassembled WGS sequence"/>
</dbReference>
<dbReference type="InterPro" id="IPR036388">
    <property type="entry name" value="WH-like_DNA-bd_sf"/>
</dbReference>
<evidence type="ECO:0000256" key="2">
    <source>
        <dbReference type="ARBA" id="ARBA00023125"/>
    </source>
</evidence>
<dbReference type="OrthoDB" id="457376at2"/>
<dbReference type="RefSeq" id="WP_132278869.1">
    <property type="nucleotide sequence ID" value="NZ_SMGQ01000002.1"/>
</dbReference>
<keyword evidence="6" id="KW-1185">Reference proteome</keyword>
<dbReference type="SUPFAM" id="SSF46785">
    <property type="entry name" value="Winged helix' DNA-binding domain"/>
    <property type="match status" value="1"/>
</dbReference>
<proteinExistence type="predicted"/>
<dbReference type="Gene3D" id="1.10.10.10">
    <property type="entry name" value="Winged helix-like DNA-binding domain superfamily/Winged helix DNA-binding domain"/>
    <property type="match status" value="1"/>
</dbReference>
<dbReference type="GO" id="GO:0003700">
    <property type="term" value="F:DNA-binding transcription factor activity"/>
    <property type="evidence" value="ECO:0007669"/>
    <property type="project" value="InterPro"/>
</dbReference>
<protein>
    <submittedName>
        <fullName evidence="5">GntR family transcriptional regulator</fullName>
    </submittedName>
</protein>
<dbReference type="Pfam" id="PF07702">
    <property type="entry name" value="UTRA"/>
    <property type="match status" value="1"/>
</dbReference>
<dbReference type="SUPFAM" id="SSF64288">
    <property type="entry name" value="Chorismate lyase-like"/>
    <property type="match status" value="1"/>
</dbReference>
<dbReference type="PROSITE" id="PS50949">
    <property type="entry name" value="HTH_GNTR"/>
    <property type="match status" value="1"/>
</dbReference>
<dbReference type="InterPro" id="IPR011663">
    <property type="entry name" value="UTRA"/>
</dbReference>
<dbReference type="Pfam" id="PF00392">
    <property type="entry name" value="GntR"/>
    <property type="match status" value="1"/>
</dbReference>
<dbReference type="AlphaFoldDB" id="A0A4R1N9E1"/>
<gene>
    <name evidence="5" type="ORF">EDC19_0082</name>
</gene>